<dbReference type="AlphaFoldDB" id="A0A0E9PHV0"/>
<reference evidence="2" key="1">
    <citation type="submission" date="2014-11" db="EMBL/GenBank/DDBJ databases">
        <authorList>
            <person name="Amaro Gonzalez C."/>
        </authorList>
    </citation>
    <scope>NUCLEOTIDE SEQUENCE</scope>
</reference>
<name>A0A0E9PHV0_ANGAN</name>
<protein>
    <submittedName>
        <fullName evidence="2">Uncharacterized protein</fullName>
    </submittedName>
</protein>
<organism evidence="2">
    <name type="scientific">Anguilla anguilla</name>
    <name type="common">European freshwater eel</name>
    <name type="synonym">Muraena anguilla</name>
    <dbReference type="NCBI Taxonomy" id="7936"/>
    <lineage>
        <taxon>Eukaryota</taxon>
        <taxon>Metazoa</taxon>
        <taxon>Chordata</taxon>
        <taxon>Craniata</taxon>
        <taxon>Vertebrata</taxon>
        <taxon>Euteleostomi</taxon>
        <taxon>Actinopterygii</taxon>
        <taxon>Neopterygii</taxon>
        <taxon>Teleostei</taxon>
        <taxon>Anguilliformes</taxon>
        <taxon>Anguillidae</taxon>
        <taxon>Anguilla</taxon>
    </lineage>
</organism>
<evidence type="ECO:0000256" key="1">
    <source>
        <dbReference type="SAM" id="MobiDB-lite"/>
    </source>
</evidence>
<proteinExistence type="predicted"/>
<evidence type="ECO:0000313" key="2">
    <source>
        <dbReference type="EMBL" id="JAH03665.1"/>
    </source>
</evidence>
<reference evidence="2" key="2">
    <citation type="journal article" date="2015" name="Fish Shellfish Immunol.">
        <title>Early steps in the European eel (Anguilla anguilla)-Vibrio vulnificus interaction in the gills: Role of the RtxA13 toxin.</title>
        <authorList>
            <person name="Callol A."/>
            <person name="Pajuelo D."/>
            <person name="Ebbesson L."/>
            <person name="Teles M."/>
            <person name="MacKenzie S."/>
            <person name="Amaro C."/>
        </authorList>
    </citation>
    <scope>NUCLEOTIDE SEQUENCE</scope>
</reference>
<accession>A0A0E9PHV0</accession>
<feature type="compositionally biased region" description="Polar residues" evidence="1">
    <location>
        <begin position="8"/>
        <end position="20"/>
    </location>
</feature>
<feature type="region of interest" description="Disordered" evidence="1">
    <location>
        <begin position="1"/>
        <end position="20"/>
    </location>
</feature>
<sequence length="20" mass="2222">MRVACFFGQTSTNSPWSCQA</sequence>
<dbReference type="EMBL" id="GBXM01104912">
    <property type="protein sequence ID" value="JAH03665.1"/>
    <property type="molecule type" value="Transcribed_RNA"/>
</dbReference>